<dbReference type="EMBL" id="JAESWA010000019">
    <property type="protein sequence ID" value="MBL4931243.1"/>
    <property type="molecule type" value="Genomic_DNA"/>
</dbReference>
<dbReference type="RefSeq" id="WP_202766630.1">
    <property type="nucleotide sequence ID" value="NZ_JAESWA010000019.1"/>
</dbReference>
<evidence type="ECO:0000313" key="2">
    <source>
        <dbReference type="Proteomes" id="UP000623681"/>
    </source>
</evidence>
<evidence type="ECO:0000313" key="1">
    <source>
        <dbReference type="EMBL" id="MBL4931243.1"/>
    </source>
</evidence>
<organism evidence="1 2">
    <name type="scientific">Clostridium paridis</name>
    <dbReference type="NCBI Taxonomy" id="2803863"/>
    <lineage>
        <taxon>Bacteria</taxon>
        <taxon>Bacillati</taxon>
        <taxon>Bacillota</taxon>
        <taxon>Clostridia</taxon>
        <taxon>Eubacteriales</taxon>
        <taxon>Clostridiaceae</taxon>
        <taxon>Clostridium</taxon>
    </lineage>
</organism>
<protein>
    <submittedName>
        <fullName evidence="1">IS1 family transposase</fullName>
    </submittedName>
</protein>
<gene>
    <name evidence="1" type="ORF">JK634_05460</name>
</gene>
<dbReference type="Proteomes" id="UP000623681">
    <property type="component" value="Unassembled WGS sequence"/>
</dbReference>
<reference evidence="1" key="1">
    <citation type="submission" date="2021-01" db="EMBL/GenBank/DDBJ databases">
        <title>Genome public.</title>
        <authorList>
            <person name="Liu C."/>
            <person name="Sun Q."/>
        </authorList>
    </citation>
    <scope>NUCLEOTIDE SEQUENCE</scope>
    <source>
        <strain evidence="1">YIM B02565</strain>
    </source>
</reference>
<name>A0A937K472_9CLOT</name>
<keyword evidence="2" id="KW-1185">Reference proteome</keyword>
<sequence>MNHLATYFKKMFLKSEDIFTEVQINKIMKSIKPKFPHECPKCNSKCINRNGKTKLKKQRYICKSCGKSFSETTGSPFMYSKKPLETWIKYIFCIKENLPLRDTSRLLGINLSTSFYWRHKILSVVGEELESPFLSNVIELHELKLKENFKGNHSKKLLPPLNERDSILILSSKDSFNNSFFKPSCKNVVTREILDDILAPIIKNGKILGTPRNPLYIRFAKDNNLQLSMYGSLSYLRDDVNLGNARKQSIDFKRFLYVYSGVASKYLSYYINLFILKSTDVKNLVKEIFNKLLFGVRQLKISSFNKIQFDGVLKAS</sequence>
<comment type="caution">
    <text evidence="1">The sequence shown here is derived from an EMBL/GenBank/DDBJ whole genome shotgun (WGS) entry which is preliminary data.</text>
</comment>
<accession>A0A937K472</accession>
<proteinExistence type="predicted"/>
<dbReference type="AlphaFoldDB" id="A0A937K472"/>